<evidence type="ECO:0000313" key="2">
    <source>
        <dbReference type="EMBL" id="RAK59043.1"/>
    </source>
</evidence>
<keyword evidence="3" id="KW-1185">Reference proteome</keyword>
<accession>A0A328AVM2</accession>
<organism evidence="2 3">
    <name type="scientific">Phenylobacterium hankyongense</name>
    <dbReference type="NCBI Taxonomy" id="1813876"/>
    <lineage>
        <taxon>Bacteria</taxon>
        <taxon>Pseudomonadati</taxon>
        <taxon>Pseudomonadota</taxon>
        <taxon>Alphaproteobacteria</taxon>
        <taxon>Caulobacterales</taxon>
        <taxon>Caulobacteraceae</taxon>
        <taxon>Phenylobacterium</taxon>
    </lineage>
</organism>
<dbReference type="InterPro" id="IPR016047">
    <property type="entry name" value="M23ase_b-sheet_dom"/>
</dbReference>
<dbReference type="PANTHER" id="PTHR21666:SF290">
    <property type="entry name" value="PEPTIDASE M23 DOMAIN PROTEIN"/>
    <property type="match status" value="1"/>
</dbReference>
<dbReference type="RefSeq" id="WP_111456336.1">
    <property type="nucleotide sequence ID" value="NZ_QFYP01000001.1"/>
</dbReference>
<sequence length="270" mass="27919">MAEPSLARESRARHWLVDAAVGGGLALGLITAAHAALPKTSQIANPPRARLAAAPAPQAPVAPPPVLIAFQSPLPGYEVDSPFGLRQLPWEEHGRLHAGVDIAAPTGQPILAAADGVVVRTGQDPGYGRFVELKHAEGLTTLYGHLAAFDPLVAPGAALKAGSAVGRTGSTGTSTGAHLHFEIHDAKDRPLNPELFLGRSFATAEDLPLKAALRAPRRVRVAYVSNIPKSKRALMAAREEADVAASAADSAMNATVTIGADGRPRATLGL</sequence>
<feature type="domain" description="M23ase beta-sheet core" evidence="1">
    <location>
        <begin position="96"/>
        <end position="193"/>
    </location>
</feature>
<dbReference type="InterPro" id="IPR011055">
    <property type="entry name" value="Dup_hybrid_motif"/>
</dbReference>
<proteinExistence type="predicted"/>
<dbReference type="AlphaFoldDB" id="A0A328AVM2"/>
<name>A0A328AVM2_9CAUL</name>
<dbReference type="Pfam" id="PF01551">
    <property type="entry name" value="Peptidase_M23"/>
    <property type="match status" value="1"/>
</dbReference>
<dbReference type="PANTHER" id="PTHR21666">
    <property type="entry name" value="PEPTIDASE-RELATED"/>
    <property type="match status" value="1"/>
</dbReference>
<evidence type="ECO:0000313" key="3">
    <source>
        <dbReference type="Proteomes" id="UP000249842"/>
    </source>
</evidence>
<evidence type="ECO:0000259" key="1">
    <source>
        <dbReference type="Pfam" id="PF01551"/>
    </source>
</evidence>
<dbReference type="OrthoDB" id="9815245at2"/>
<dbReference type="EMBL" id="QFYP01000001">
    <property type="protein sequence ID" value="RAK59043.1"/>
    <property type="molecule type" value="Genomic_DNA"/>
</dbReference>
<dbReference type="Proteomes" id="UP000249842">
    <property type="component" value="Unassembled WGS sequence"/>
</dbReference>
<gene>
    <name evidence="2" type="ORF">DJ021_04100</name>
</gene>
<protein>
    <submittedName>
        <fullName evidence="2">M23 family peptidase</fullName>
    </submittedName>
</protein>
<dbReference type="CDD" id="cd12797">
    <property type="entry name" value="M23_peptidase"/>
    <property type="match status" value="1"/>
</dbReference>
<dbReference type="GO" id="GO:0004222">
    <property type="term" value="F:metalloendopeptidase activity"/>
    <property type="evidence" value="ECO:0007669"/>
    <property type="project" value="TreeGrafter"/>
</dbReference>
<dbReference type="Gene3D" id="2.70.70.10">
    <property type="entry name" value="Glucose Permease (Domain IIA)"/>
    <property type="match status" value="1"/>
</dbReference>
<dbReference type="SUPFAM" id="SSF51261">
    <property type="entry name" value="Duplicated hybrid motif"/>
    <property type="match status" value="1"/>
</dbReference>
<comment type="caution">
    <text evidence="2">The sequence shown here is derived from an EMBL/GenBank/DDBJ whole genome shotgun (WGS) entry which is preliminary data.</text>
</comment>
<reference evidence="3" key="1">
    <citation type="submission" date="2018-05" db="EMBL/GenBank/DDBJ databases">
        <authorList>
            <person name="Li X."/>
        </authorList>
    </citation>
    <scope>NUCLEOTIDE SEQUENCE [LARGE SCALE GENOMIC DNA]</scope>
    <source>
        <strain evidence="3">HKS-05</strain>
    </source>
</reference>
<dbReference type="InterPro" id="IPR050570">
    <property type="entry name" value="Cell_wall_metabolism_enzyme"/>
</dbReference>